<dbReference type="Gene3D" id="3.30.450.40">
    <property type="match status" value="1"/>
</dbReference>
<dbReference type="InterPro" id="IPR035965">
    <property type="entry name" value="PAS-like_dom_sf"/>
</dbReference>
<dbReference type="InterPro" id="IPR003018">
    <property type="entry name" value="GAF"/>
</dbReference>
<dbReference type="RefSeq" id="WP_009133409.1">
    <property type="nucleotide sequence ID" value="NZ_CP102250.1"/>
</dbReference>
<dbReference type="SUPFAM" id="SSF55874">
    <property type="entry name" value="ATPase domain of HSP90 chaperone/DNA topoisomerase II/histidine kinase"/>
    <property type="match status" value="1"/>
</dbReference>
<dbReference type="SMART" id="SM00065">
    <property type="entry name" value="GAF"/>
    <property type="match status" value="1"/>
</dbReference>
<organism evidence="16 17">
    <name type="scientific">Alistipes indistinctus YIT 12060</name>
    <dbReference type="NCBI Taxonomy" id="742725"/>
    <lineage>
        <taxon>Bacteria</taxon>
        <taxon>Pseudomonadati</taxon>
        <taxon>Bacteroidota</taxon>
        <taxon>Bacteroidia</taxon>
        <taxon>Bacteroidales</taxon>
        <taxon>Rikenellaceae</taxon>
        <taxon>Alistipes</taxon>
    </lineage>
</organism>
<dbReference type="HOGENOM" id="CLU_000445_89_13_10"/>
<dbReference type="PROSITE" id="PS50112">
    <property type="entry name" value="PAS"/>
    <property type="match status" value="1"/>
</dbReference>
<dbReference type="SMART" id="SM00388">
    <property type="entry name" value="HisKA"/>
    <property type="match status" value="1"/>
</dbReference>
<dbReference type="InterPro" id="IPR003661">
    <property type="entry name" value="HisK_dim/P_dom"/>
</dbReference>
<dbReference type="STRING" id="742725.HMPREF9450_00603"/>
<dbReference type="Pfam" id="PF00072">
    <property type="entry name" value="Response_reg"/>
    <property type="match status" value="1"/>
</dbReference>
<dbReference type="Gene3D" id="3.40.50.2300">
    <property type="match status" value="1"/>
</dbReference>
<evidence type="ECO:0000256" key="10">
    <source>
        <dbReference type="ARBA" id="ARBA00022989"/>
    </source>
</evidence>
<keyword evidence="6" id="KW-0812">Transmembrane</keyword>
<name>G5H6P3_9BACT</name>
<dbReference type="PATRIC" id="fig|742725.3.peg.654"/>
<dbReference type="InterPro" id="IPR000014">
    <property type="entry name" value="PAS"/>
</dbReference>
<dbReference type="GO" id="GO:0005524">
    <property type="term" value="F:ATP binding"/>
    <property type="evidence" value="ECO:0007669"/>
    <property type="project" value="UniProtKB-KW"/>
</dbReference>
<dbReference type="AlphaFoldDB" id="G5H6P3"/>
<dbReference type="Pfam" id="PF01590">
    <property type="entry name" value="GAF"/>
    <property type="match status" value="1"/>
</dbReference>
<evidence type="ECO:0000256" key="1">
    <source>
        <dbReference type="ARBA" id="ARBA00000085"/>
    </source>
</evidence>
<evidence type="ECO:0000256" key="9">
    <source>
        <dbReference type="ARBA" id="ARBA00022840"/>
    </source>
</evidence>
<dbReference type="PANTHER" id="PTHR43047">
    <property type="entry name" value="TWO-COMPONENT HISTIDINE PROTEIN KINASE"/>
    <property type="match status" value="1"/>
</dbReference>
<dbReference type="CDD" id="cd00082">
    <property type="entry name" value="HisKA"/>
    <property type="match status" value="1"/>
</dbReference>
<evidence type="ECO:0000313" key="17">
    <source>
        <dbReference type="Proteomes" id="UP000006008"/>
    </source>
</evidence>
<dbReference type="SMART" id="SM00387">
    <property type="entry name" value="HATPase_c"/>
    <property type="match status" value="1"/>
</dbReference>
<evidence type="ECO:0000259" key="15">
    <source>
        <dbReference type="PROSITE" id="PS50112"/>
    </source>
</evidence>
<comment type="caution">
    <text evidence="16">The sequence shown here is derived from an EMBL/GenBank/DDBJ whole genome shotgun (WGS) entry which is preliminary data.</text>
</comment>
<evidence type="ECO:0000256" key="12">
    <source>
        <dbReference type="PROSITE-ProRule" id="PRU00169"/>
    </source>
</evidence>
<dbReference type="EC" id="2.7.13.3" evidence="3"/>
<dbReference type="PROSITE" id="PS50109">
    <property type="entry name" value="HIS_KIN"/>
    <property type="match status" value="1"/>
</dbReference>
<dbReference type="GO" id="GO:0016020">
    <property type="term" value="C:membrane"/>
    <property type="evidence" value="ECO:0007669"/>
    <property type="project" value="UniProtKB-SubCell"/>
</dbReference>
<dbReference type="InterPro" id="IPR005467">
    <property type="entry name" value="His_kinase_dom"/>
</dbReference>
<keyword evidence="8" id="KW-0418">Kinase</keyword>
<evidence type="ECO:0000256" key="3">
    <source>
        <dbReference type="ARBA" id="ARBA00012438"/>
    </source>
</evidence>
<dbReference type="OrthoDB" id="9796457at2"/>
<gene>
    <name evidence="16" type="ORF">HMPREF9450_00603</name>
</gene>
<keyword evidence="5" id="KW-0808">Transferase</keyword>
<dbReference type="SUPFAM" id="SSF55785">
    <property type="entry name" value="PYP-like sensor domain (PAS domain)"/>
    <property type="match status" value="3"/>
</dbReference>
<protein>
    <recommendedName>
        <fullName evidence="3">histidine kinase</fullName>
        <ecNumber evidence="3">2.7.13.3</ecNumber>
    </recommendedName>
</protein>
<dbReference type="InterPro" id="IPR036097">
    <property type="entry name" value="HisK_dim/P_sf"/>
</dbReference>
<dbReference type="InterPro" id="IPR029016">
    <property type="entry name" value="GAF-like_dom_sf"/>
</dbReference>
<evidence type="ECO:0000259" key="14">
    <source>
        <dbReference type="PROSITE" id="PS50110"/>
    </source>
</evidence>
<dbReference type="GO" id="GO:0000155">
    <property type="term" value="F:phosphorelay sensor kinase activity"/>
    <property type="evidence" value="ECO:0007669"/>
    <property type="project" value="InterPro"/>
</dbReference>
<dbReference type="SMART" id="SM00448">
    <property type="entry name" value="REC"/>
    <property type="match status" value="1"/>
</dbReference>
<evidence type="ECO:0000313" key="16">
    <source>
        <dbReference type="EMBL" id="EHB92890.1"/>
    </source>
</evidence>
<dbReference type="SMART" id="SM00091">
    <property type="entry name" value="PAS"/>
    <property type="match status" value="2"/>
</dbReference>
<dbReference type="SUPFAM" id="SSF47384">
    <property type="entry name" value="Homodimeric domain of signal transducing histidine kinase"/>
    <property type="match status" value="1"/>
</dbReference>
<evidence type="ECO:0000256" key="7">
    <source>
        <dbReference type="ARBA" id="ARBA00022741"/>
    </source>
</evidence>
<dbReference type="SUPFAM" id="SSF55781">
    <property type="entry name" value="GAF domain-like"/>
    <property type="match status" value="1"/>
</dbReference>
<dbReference type="InterPro" id="IPR001789">
    <property type="entry name" value="Sig_transdc_resp-reg_receiver"/>
</dbReference>
<comment type="subcellular location">
    <subcellularLocation>
        <location evidence="2">Membrane</location>
    </subcellularLocation>
</comment>
<dbReference type="FunFam" id="1.10.287.130:FF:000004">
    <property type="entry name" value="Ethylene receptor 1"/>
    <property type="match status" value="1"/>
</dbReference>
<dbReference type="Proteomes" id="UP000006008">
    <property type="component" value="Unassembled WGS sequence"/>
</dbReference>
<feature type="domain" description="Response regulatory" evidence="14">
    <location>
        <begin position="960"/>
        <end position="1073"/>
    </location>
</feature>
<comment type="catalytic activity">
    <reaction evidence="1">
        <text>ATP + protein L-histidine = ADP + protein N-phospho-L-histidine.</text>
        <dbReference type="EC" id="2.7.13.3"/>
    </reaction>
</comment>
<dbReference type="InterPro" id="IPR011006">
    <property type="entry name" value="CheY-like_superfamily"/>
</dbReference>
<dbReference type="InterPro" id="IPR013656">
    <property type="entry name" value="PAS_4"/>
</dbReference>
<dbReference type="CDD" id="cd17546">
    <property type="entry name" value="REC_hyHK_CKI1_RcsC-like"/>
    <property type="match status" value="1"/>
</dbReference>
<dbReference type="EMBL" id="ADLD01000008">
    <property type="protein sequence ID" value="EHB92890.1"/>
    <property type="molecule type" value="Genomic_DNA"/>
</dbReference>
<feature type="domain" description="PAS" evidence="15">
    <location>
        <begin position="449"/>
        <end position="490"/>
    </location>
</feature>
<dbReference type="InterPro" id="IPR004358">
    <property type="entry name" value="Sig_transdc_His_kin-like_C"/>
</dbReference>
<evidence type="ECO:0000256" key="2">
    <source>
        <dbReference type="ARBA" id="ARBA00004370"/>
    </source>
</evidence>
<dbReference type="CDD" id="cd16922">
    <property type="entry name" value="HATPase_EvgS-ArcB-TorS-like"/>
    <property type="match status" value="1"/>
</dbReference>
<keyword evidence="4 12" id="KW-0597">Phosphoprotein</keyword>
<dbReference type="Pfam" id="PF00512">
    <property type="entry name" value="HisKA"/>
    <property type="match status" value="1"/>
</dbReference>
<feature type="domain" description="Histidine kinase" evidence="13">
    <location>
        <begin position="724"/>
        <end position="934"/>
    </location>
</feature>
<dbReference type="GeneID" id="92816384"/>
<dbReference type="Pfam" id="PF08448">
    <property type="entry name" value="PAS_4"/>
    <property type="match status" value="1"/>
</dbReference>
<proteinExistence type="predicted"/>
<keyword evidence="10" id="KW-1133">Transmembrane helix</keyword>
<sequence>MSKATVSEQELESLRRDAERFRNLQQVAHVGWWKADFTAREACFSEILADILQVGPEPVPFERCAELIHPDYRERVMHSLDMFPEVDFYDESFPVRSKVGDIWMHSQLASKETGPDGHLFAQGFMRYLSVQEAQHTRESASHMQLKELLTRQNNLSQSLLMLLKHSDEQDVITGLLENLLHQFDGDRTYIFEYDWAKQTHSCRYEVVRDGVTPEIDSLQDIPIDLTLWWSERLKENLPIILSDLDELPPEADGVKAVLAPQGIKSLMVVPLINREGTWGYIGVDIVGQYRIWNEADRQWFLSLANIISVCIELKRSEATIRKEKEYFRNIYMHMPLGYAKMRVAYDPQGKPADYLLEEYNPAVEQILHVQLTGMVGRSIREPGFLISEEIWTDLYETVTRRTVVSNKLYKVRNNRYFNAIVFSTDRDHCTALFSDVTESIRAQKESQRNEAKLQNLYKTIPVGIEIYDKDGVLLDLNDEDMRIFGIERKEDALGVSLFDNPNVSPEEREAMRRGQHIEFSMDYDFGKILSGGYYKSTHTEVRNLLARCTPLRDADGNIDQYVIIVVDNTESNRTYHRLRDIEYRFDYMAEMAQIGLCKWIPRLNSFTASEQWYSNVNTRGPIADIKDAYVKTHPDDFAKLKQFFDDAVAGRAQGFRDVLRVRNGNAWKWIRCTYRVKCEEGNDDIEVIGLNVDITELKQTELRLQEAKLKAEESDRMKSAFLANMSHEIRTPLNAIVGFSNLLIETEDPADKKEYVDIIQRNNEQLLQLISDILDLSKIEAGMVELSYTKIELNLLCQEVVSSYMADTEREVPIVFAGGCDDCYIISDRSKLVQVLSNLINNAIKFTQQGCITVGFRKLQKGIEFYVQDTGIGIVAENIQLIFNRFEKLNHFAHGTGLGLTICRNLVEKLDGTIGVESEPGIGSRFWFTVPYEPAGLHRAEDALLPPSHGLSQISPGKPVILVAEDTDSNFQVLSAILRNDYELLRARDGDEAVRLVEQYRFVAVLMDMKMPVMDGLEATRKIKAVNPTLPVIAVTAYAYDHDREKALQAGCNDYMTKPMDVTELKQKLSEFVKDKH</sequence>
<evidence type="ECO:0000256" key="11">
    <source>
        <dbReference type="ARBA" id="ARBA00023136"/>
    </source>
</evidence>
<dbReference type="Gene3D" id="3.30.565.10">
    <property type="entry name" value="Histidine kinase-like ATPase, C-terminal domain"/>
    <property type="match status" value="1"/>
</dbReference>
<keyword evidence="17" id="KW-1185">Reference proteome</keyword>
<dbReference type="SUPFAM" id="SSF52172">
    <property type="entry name" value="CheY-like"/>
    <property type="match status" value="1"/>
</dbReference>
<dbReference type="FunFam" id="3.30.565.10:FF:000006">
    <property type="entry name" value="Sensor histidine kinase WalK"/>
    <property type="match status" value="1"/>
</dbReference>
<evidence type="ECO:0000256" key="5">
    <source>
        <dbReference type="ARBA" id="ARBA00022679"/>
    </source>
</evidence>
<accession>G5H6P3</accession>
<dbReference type="Pfam" id="PF02518">
    <property type="entry name" value="HATPase_c"/>
    <property type="match status" value="1"/>
</dbReference>
<keyword evidence="11" id="KW-0472">Membrane</keyword>
<evidence type="ECO:0000256" key="4">
    <source>
        <dbReference type="ARBA" id="ARBA00022553"/>
    </source>
</evidence>
<dbReference type="Gene3D" id="1.10.287.130">
    <property type="match status" value="1"/>
</dbReference>
<keyword evidence="9" id="KW-0067">ATP-binding</keyword>
<dbReference type="eggNOG" id="COG2205">
    <property type="taxonomic scope" value="Bacteria"/>
</dbReference>
<dbReference type="InterPro" id="IPR003594">
    <property type="entry name" value="HATPase_dom"/>
</dbReference>
<dbReference type="InterPro" id="IPR036890">
    <property type="entry name" value="HATPase_C_sf"/>
</dbReference>
<evidence type="ECO:0000259" key="13">
    <source>
        <dbReference type="PROSITE" id="PS50109"/>
    </source>
</evidence>
<evidence type="ECO:0000256" key="6">
    <source>
        <dbReference type="ARBA" id="ARBA00022692"/>
    </source>
</evidence>
<dbReference type="PRINTS" id="PR00344">
    <property type="entry name" value="BCTRLSENSOR"/>
</dbReference>
<dbReference type="Gene3D" id="3.30.450.20">
    <property type="entry name" value="PAS domain"/>
    <property type="match status" value="4"/>
</dbReference>
<reference evidence="16 17" key="1">
    <citation type="submission" date="2011-08" db="EMBL/GenBank/DDBJ databases">
        <title>The Genome Sequence of Alistipes indistinctus YIT 12060.</title>
        <authorList>
            <consortium name="The Broad Institute Genome Sequencing Platform"/>
            <person name="Earl A."/>
            <person name="Ward D."/>
            <person name="Feldgarden M."/>
            <person name="Gevers D."/>
            <person name="Morotomi M."/>
            <person name="Young S.K."/>
            <person name="Zeng Q."/>
            <person name="Gargeya S."/>
            <person name="Fitzgerald M."/>
            <person name="Haas B."/>
            <person name="Abouelleil A."/>
            <person name="Alvarado L."/>
            <person name="Arachchi H.M."/>
            <person name="Berlin A."/>
            <person name="Brown A."/>
            <person name="Chapman S.B."/>
            <person name="Chen Z."/>
            <person name="Dunbar C."/>
            <person name="Freedman E."/>
            <person name="Gearin G."/>
            <person name="Gellesch M."/>
            <person name="Goldberg J."/>
            <person name="Griggs A."/>
            <person name="Gujja S."/>
            <person name="Heiman D."/>
            <person name="Howarth C."/>
            <person name="Larson L."/>
            <person name="Lui A."/>
            <person name="MacDonald P.J.P."/>
            <person name="Montmayeur A."/>
            <person name="Murphy C."/>
            <person name="Neiman D."/>
            <person name="Pearson M."/>
            <person name="Priest M."/>
            <person name="Roberts A."/>
            <person name="Saif S."/>
            <person name="Shea T."/>
            <person name="Shenoy N."/>
            <person name="Sisk P."/>
            <person name="Stolte C."/>
            <person name="Sykes S."/>
            <person name="Wortman J."/>
            <person name="Nusbaum C."/>
            <person name="Birren B."/>
        </authorList>
    </citation>
    <scope>NUCLEOTIDE SEQUENCE [LARGE SCALE GENOMIC DNA]</scope>
    <source>
        <strain evidence="16 17">YIT 12060</strain>
    </source>
</reference>
<feature type="modified residue" description="4-aspartylphosphate" evidence="12">
    <location>
        <position position="1008"/>
    </location>
</feature>
<evidence type="ECO:0000256" key="8">
    <source>
        <dbReference type="ARBA" id="ARBA00022777"/>
    </source>
</evidence>
<dbReference type="PROSITE" id="PS50110">
    <property type="entry name" value="RESPONSE_REGULATORY"/>
    <property type="match status" value="1"/>
</dbReference>
<keyword evidence="7" id="KW-0547">Nucleotide-binding</keyword>